<dbReference type="InterPro" id="IPR005829">
    <property type="entry name" value="Sugar_transporter_CS"/>
</dbReference>
<gene>
    <name evidence="10" type="ORF">FEF27_01100</name>
</gene>
<feature type="transmembrane region" description="Helical" evidence="8">
    <location>
        <begin position="89"/>
        <end position="108"/>
    </location>
</feature>
<feature type="transmembrane region" description="Helical" evidence="8">
    <location>
        <begin position="259"/>
        <end position="282"/>
    </location>
</feature>
<evidence type="ECO:0000256" key="6">
    <source>
        <dbReference type="ARBA" id="ARBA00023136"/>
    </source>
</evidence>
<proteinExistence type="inferred from homology"/>
<dbReference type="NCBIfam" id="TIGR00879">
    <property type="entry name" value="SP"/>
    <property type="match status" value="1"/>
</dbReference>
<dbReference type="PROSITE" id="PS50850">
    <property type="entry name" value="MFS"/>
    <property type="match status" value="1"/>
</dbReference>
<reference evidence="10 11" key="1">
    <citation type="submission" date="2019-05" db="EMBL/GenBank/DDBJ databases">
        <title>Nesterenkonia sp. GY239, isolated from the Southern Atlantic Ocean.</title>
        <authorList>
            <person name="Zhang G."/>
        </authorList>
    </citation>
    <scope>NUCLEOTIDE SEQUENCE [LARGE SCALE GENOMIC DNA]</scope>
    <source>
        <strain evidence="10 11">GY239</strain>
    </source>
</reference>
<dbReference type="InterPro" id="IPR050814">
    <property type="entry name" value="Myo-inositol_Transporter"/>
</dbReference>
<dbReference type="OrthoDB" id="4008739at2"/>
<keyword evidence="4 8" id="KW-0812">Transmembrane</keyword>
<sequence>MSTHVSAAAHPAAKTRKRRSSLIYIFGALGGLNWGYDTGVISAALVYLRRDLELTSWAEGWVVTGLIIGAVLGAAFGGRISDKYGRRSVLIATAVVFVIAPLGMAFAPNTEVLFLFRLVVGLGAGLAAVTLPVYLSEIAPAKIRGKVTAFYALAIVSGQFLGFIIGVAFAPIESWRWMLGLSVIPSILFALGLFFVWETPRWLVKSGREEEAQKILSYDRTPDEARRELEEIHAVQQAEAEAGAGKGLKALFQPWVKPVLLIGLGLALFQQVMGINTIMYYAPTTLQNVGFTDQAAIASNLIFGIVNILAVTVALLCADRIGRKPLLLIGATGTAISLGALAATNLLVTEADDSGLVGILTLTCIAVYVFVFQASWGSIVWVMLGEIFPLGVRAAAMGLATTALWFGNGVVALSFPVLLESLGVGMLFAGFAVICLLALTFTWLKVPETKGRSLEQIEERFRTGTVPTVRKSPARG</sequence>
<dbReference type="InterPro" id="IPR020846">
    <property type="entry name" value="MFS_dom"/>
</dbReference>
<feature type="transmembrane region" description="Helical" evidence="8">
    <location>
        <begin position="325"/>
        <end position="347"/>
    </location>
</feature>
<evidence type="ECO:0000256" key="5">
    <source>
        <dbReference type="ARBA" id="ARBA00022989"/>
    </source>
</evidence>
<dbReference type="GO" id="GO:0022857">
    <property type="term" value="F:transmembrane transporter activity"/>
    <property type="evidence" value="ECO:0007669"/>
    <property type="project" value="InterPro"/>
</dbReference>
<comment type="subcellular location">
    <subcellularLocation>
        <location evidence="1">Cell membrane</location>
        <topology evidence="1">Multi-pass membrane protein</topology>
    </subcellularLocation>
</comment>
<feature type="transmembrane region" description="Helical" evidence="8">
    <location>
        <begin position="396"/>
        <end position="418"/>
    </location>
</feature>
<dbReference type="Gene3D" id="1.20.1250.20">
    <property type="entry name" value="MFS general substrate transporter like domains"/>
    <property type="match status" value="1"/>
</dbReference>
<feature type="transmembrane region" description="Helical" evidence="8">
    <location>
        <begin position="294"/>
        <end position="318"/>
    </location>
</feature>
<dbReference type="EMBL" id="VAWA01000001">
    <property type="protein sequence ID" value="TLP80009.1"/>
    <property type="molecule type" value="Genomic_DNA"/>
</dbReference>
<dbReference type="InterPro" id="IPR005828">
    <property type="entry name" value="MFS_sugar_transport-like"/>
</dbReference>
<comment type="caution">
    <text evidence="10">The sequence shown here is derived from an EMBL/GenBank/DDBJ whole genome shotgun (WGS) entry which is preliminary data.</text>
</comment>
<dbReference type="GO" id="GO:0005886">
    <property type="term" value="C:plasma membrane"/>
    <property type="evidence" value="ECO:0007669"/>
    <property type="project" value="UniProtKB-SubCell"/>
</dbReference>
<dbReference type="Proteomes" id="UP000306544">
    <property type="component" value="Unassembled WGS sequence"/>
</dbReference>
<dbReference type="Pfam" id="PF00083">
    <property type="entry name" value="Sugar_tr"/>
    <property type="match status" value="1"/>
</dbReference>
<keyword evidence="5 8" id="KW-1133">Transmembrane helix</keyword>
<comment type="similarity">
    <text evidence="2 7">Belongs to the major facilitator superfamily. Sugar transporter (TC 2.A.1.1) family.</text>
</comment>
<feature type="transmembrane region" description="Helical" evidence="8">
    <location>
        <begin position="424"/>
        <end position="444"/>
    </location>
</feature>
<dbReference type="PROSITE" id="PS00217">
    <property type="entry name" value="SUGAR_TRANSPORT_2"/>
    <property type="match status" value="1"/>
</dbReference>
<evidence type="ECO:0000256" key="4">
    <source>
        <dbReference type="ARBA" id="ARBA00022692"/>
    </source>
</evidence>
<feature type="transmembrane region" description="Helical" evidence="8">
    <location>
        <begin position="21"/>
        <end position="48"/>
    </location>
</feature>
<feature type="transmembrane region" description="Helical" evidence="8">
    <location>
        <begin position="147"/>
        <end position="169"/>
    </location>
</feature>
<evidence type="ECO:0000313" key="10">
    <source>
        <dbReference type="EMBL" id="TLP80009.1"/>
    </source>
</evidence>
<dbReference type="PANTHER" id="PTHR48020">
    <property type="entry name" value="PROTON MYO-INOSITOL COTRANSPORTER"/>
    <property type="match status" value="1"/>
</dbReference>
<dbReference type="RefSeq" id="WP_138168971.1">
    <property type="nucleotide sequence ID" value="NZ_VAWA01000001.1"/>
</dbReference>
<feature type="transmembrane region" description="Helical" evidence="8">
    <location>
        <begin position="114"/>
        <end position="135"/>
    </location>
</feature>
<name>A0A5R9ANI6_9MICC</name>
<evidence type="ECO:0000256" key="2">
    <source>
        <dbReference type="ARBA" id="ARBA00010992"/>
    </source>
</evidence>
<dbReference type="InterPro" id="IPR003663">
    <property type="entry name" value="Sugar/inositol_transpt"/>
</dbReference>
<feature type="transmembrane region" description="Helical" evidence="8">
    <location>
        <begin position="359"/>
        <end position="384"/>
    </location>
</feature>
<evidence type="ECO:0000256" key="7">
    <source>
        <dbReference type="RuleBase" id="RU003346"/>
    </source>
</evidence>
<organism evidence="10 11">
    <name type="scientific">Nesterenkonia sphaerica</name>
    <dbReference type="NCBI Taxonomy" id="1804988"/>
    <lineage>
        <taxon>Bacteria</taxon>
        <taxon>Bacillati</taxon>
        <taxon>Actinomycetota</taxon>
        <taxon>Actinomycetes</taxon>
        <taxon>Micrococcales</taxon>
        <taxon>Micrococcaceae</taxon>
        <taxon>Nesterenkonia</taxon>
    </lineage>
</organism>
<dbReference type="PRINTS" id="PR00171">
    <property type="entry name" value="SUGRTRNSPORT"/>
</dbReference>
<dbReference type="InterPro" id="IPR036259">
    <property type="entry name" value="MFS_trans_sf"/>
</dbReference>
<dbReference type="FunFam" id="1.20.1250.20:FF:000134">
    <property type="entry name" value="MFS sugar transporter protein"/>
    <property type="match status" value="1"/>
</dbReference>
<keyword evidence="11" id="KW-1185">Reference proteome</keyword>
<feature type="transmembrane region" description="Helical" evidence="8">
    <location>
        <begin position="175"/>
        <end position="197"/>
    </location>
</feature>
<evidence type="ECO:0000256" key="3">
    <source>
        <dbReference type="ARBA" id="ARBA00022448"/>
    </source>
</evidence>
<evidence type="ECO:0000259" key="9">
    <source>
        <dbReference type="PROSITE" id="PS50850"/>
    </source>
</evidence>
<evidence type="ECO:0000256" key="8">
    <source>
        <dbReference type="SAM" id="Phobius"/>
    </source>
</evidence>
<dbReference type="PROSITE" id="PS00216">
    <property type="entry name" value="SUGAR_TRANSPORT_1"/>
    <property type="match status" value="2"/>
</dbReference>
<evidence type="ECO:0000313" key="11">
    <source>
        <dbReference type="Proteomes" id="UP000306544"/>
    </source>
</evidence>
<feature type="transmembrane region" description="Helical" evidence="8">
    <location>
        <begin position="60"/>
        <end position="77"/>
    </location>
</feature>
<dbReference type="AlphaFoldDB" id="A0A5R9ANI6"/>
<protein>
    <submittedName>
        <fullName evidence="10">Sugar porter family MFS transporter</fullName>
    </submittedName>
</protein>
<evidence type="ECO:0000256" key="1">
    <source>
        <dbReference type="ARBA" id="ARBA00004651"/>
    </source>
</evidence>
<feature type="domain" description="Major facilitator superfamily (MFS) profile" evidence="9">
    <location>
        <begin position="23"/>
        <end position="450"/>
    </location>
</feature>
<accession>A0A5R9ANI6</accession>
<keyword evidence="3 7" id="KW-0813">Transport</keyword>
<keyword evidence="6 8" id="KW-0472">Membrane</keyword>
<dbReference type="PANTHER" id="PTHR48020:SF12">
    <property type="entry name" value="PROTON MYO-INOSITOL COTRANSPORTER"/>
    <property type="match status" value="1"/>
</dbReference>
<dbReference type="SUPFAM" id="SSF103473">
    <property type="entry name" value="MFS general substrate transporter"/>
    <property type="match status" value="1"/>
</dbReference>